<dbReference type="SUPFAM" id="SSF51045">
    <property type="entry name" value="WW domain"/>
    <property type="match status" value="2"/>
</dbReference>
<evidence type="ECO:0000256" key="9">
    <source>
        <dbReference type="ARBA" id="ARBA00023034"/>
    </source>
</evidence>
<evidence type="ECO:0000256" key="2">
    <source>
        <dbReference type="ARBA" id="ARBA00004555"/>
    </source>
</evidence>
<dbReference type="Pfam" id="PF00397">
    <property type="entry name" value="WW"/>
    <property type="match status" value="2"/>
</dbReference>
<dbReference type="SUPFAM" id="SSF51735">
    <property type="entry name" value="NAD(P)-binding Rossmann-fold domains"/>
    <property type="match status" value="1"/>
</dbReference>
<reference evidence="12 13" key="1">
    <citation type="submission" date="2020-08" db="EMBL/GenBank/DDBJ databases">
        <title>Aphidius gifuensis genome sequencing and assembly.</title>
        <authorList>
            <person name="Du Z."/>
        </authorList>
    </citation>
    <scope>NUCLEOTIDE SEQUENCE [LARGE SCALE GENOMIC DNA]</scope>
    <source>
        <strain evidence="12">YNYX2018</strain>
        <tissue evidence="12">Adults</tissue>
    </source>
</reference>
<keyword evidence="10" id="KW-0458">Lysosome</keyword>
<dbReference type="Gene3D" id="2.20.70.10">
    <property type="match status" value="2"/>
</dbReference>
<keyword evidence="7" id="KW-0521">NADP</keyword>
<dbReference type="EMBL" id="JACMRX010000001">
    <property type="protein sequence ID" value="KAF7997607.1"/>
    <property type="molecule type" value="Genomic_DNA"/>
</dbReference>
<dbReference type="OrthoDB" id="9989144at2759"/>
<gene>
    <name evidence="12" type="ORF">HCN44_006178</name>
</gene>
<dbReference type="GO" id="GO:0005794">
    <property type="term" value="C:Golgi apparatus"/>
    <property type="evidence" value="ECO:0007669"/>
    <property type="project" value="UniProtKB-SubCell"/>
</dbReference>
<dbReference type="GO" id="GO:0016491">
    <property type="term" value="F:oxidoreductase activity"/>
    <property type="evidence" value="ECO:0007669"/>
    <property type="project" value="UniProtKB-KW"/>
</dbReference>
<protein>
    <recommendedName>
        <fullName evidence="4">WW domain-containing oxidoreductase</fullName>
    </recommendedName>
</protein>
<evidence type="ECO:0000313" key="13">
    <source>
        <dbReference type="Proteomes" id="UP000639338"/>
    </source>
</evidence>
<dbReference type="PANTHER" id="PTHR24320:SF282">
    <property type="entry name" value="WW DOMAIN-CONTAINING OXIDOREDUCTASE"/>
    <property type="match status" value="1"/>
</dbReference>
<comment type="caution">
    <text evidence="12">The sequence shown here is derived from an EMBL/GenBank/DDBJ whole genome shotgun (WGS) entry which is preliminary data.</text>
</comment>
<evidence type="ECO:0000256" key="1">
    <source>
        <dbReference type="ARBA" id="ARBA00004371"/>
    </source>
</evidence>
<dbReference type="InterPro" id="IPR036020">
    <property type="entry name" value="WW_dom_sf"/>
</dbReference>
<proteinExistence type="inferred from homology"/>
<dbReference type="AlphaFoldDB" id="A0A835CVM0"/>
<name>A0A835CVM0_APHGI</name>
<sequence>MNYLEESDSEDELPPGWEERVTLDGNVYYANHYKQATQWIHPRSGRKKIVSGDLPADWEKQISDDGKIIYINHTNNITTYTDPRLAFASEYMETSQPTRQRFDGSSTAMSVLHGQDLRGKYALITGANSGIGFETARSLALHGCTVILACRDIKKAKDAIKKIKNENNTTICEILECDLSSLNSVKNAADNFKYRFKTLDILILNAGVFYPPYTLTVDGYELTYQVNYLSQFYLTLLLDHPLRNSDKPRIVIVSSESHRFSSITSVDDLQQFKLSPTASNYWPMSAYNNSKHMNLLFCHELSRRWQHITVLCCHPGNLVYSNIARYSWLLKLLFLIVKPFTKSLQQAASTSVYCATAQELEGNSGLYFNNCHQCDPSNYALDNLLSTKLWTISQEMILNIMKKDKYTNELDFN</sequence>
<dbReference type="Proteomes" id="UP000639338">
    <property type="component" value="Unassembled WGS sequence"/>
</dbReference>
<dbReference type="InterPro" id="IPR002347">
    <property type="entry name" value="SDR_fam"/>
</dbReference>
<accession>A0A835CVM0</accession>
<evidence type="ECO:0000256" key="6">
    <source>
        <dbReference type="ARBA" id="ARBA00022703"/>
    </source>
</evidence>
<organism evidence="12 13">
    <name type="scientific">Aphidius gifuensis</name>
    <name type="common">Parasitoid wasp</name>
    <dbReference type="NCBI Taxonomy" id="684658"/>
    <lineage>
        <taxon>Eukaryota</taxon>
        <taxon>Metazoa</taxon>
        <taxon>Ecdysozoa</taxon>
        <taxon>Arthropoda</taxon>
        <taxon>Hexapoda</taxon>
        <taxon>Insecta</taxon>
        <taxon>Pterygota</taxon>
        <taxon>Neoptera</taxon>
        <taxon>Endopterygota</taxon>
        <taxon>Hymenoptera</taxon>
        <taxon>Apocrita</taxon>
        <taxon>Ichneumonoidea</taxon>
        <taxon>Braconidae</taxon>
        <taxon>Aphidiinae</taxon>
        <taxon>Aphidius</taxon>
    </lineage>
</organism>
<evidence type="ECO:0000256" key="4">
    <source>
        <dbReference type="ARBA" id="ARBA00016094"/>
    </source>
</evidence>
<evidence type="ECO:0000256" key="7">
    <source>
        <dbReference type="ARBA" id="ARBA00022857"/>
    </source>
</evidence>
<feature type="domain" description="WW" evidence="11">
    <location>
        <begin position="52"/>
        <end position="85"/>
    </location>
</feature>
<feature type="domain" description="WW" evidence="11">
    <location>
        <begin position="11"/>
        <end position="44"/>
    </location>
</feature>
<dbReference type="GO" id="GO:0005764">
    <property type="term" value="C:lysosome"/>
    <property type="evidence" value="ECO:0007669"/>
    <property type="project" value="UniProtKB-SubCell"/>
</dbReference>
<evidence type="ECO:0000256" key="8">
    <source>
        <dbReference type="ARBA" id="ARBA00023002"/>
    </source>
</evidence>
<dbReference type="PROSITE" id="PS50020">
    <property type="entry name" value="WW_DOMAIN_2"/>
    <property type="match status" value="2"/>
</dbReference>
<dbReference type="PANTHER" id="PTHR24320">
    <property type="entry name" value="RETINOL DEHYDROGENASE"/>
    <property type="match status" value="1"/>
</dbReference>
<evidence type="ECO:0000259" key="11">
    <source>
        <dbReference type="PROSITE" id="PS50020"/>
    </source>
</evidence>
<evidence type="ECO:0000256" key="10">
    <source>
        <dbReference type="ARBA" id="ARBA00023228"/>
    </source>
</evidence>
<dbReference type="GO" id="GO:0016055">
    <property type="term" value="P:Wnt signaling pathway"/>
    <property type="evidence" value="ECO:0007669"/>
    <property type="project" value="UniProtKB-KW"/>
</dbReference>
<dbReference type="GO" id="GO:0006915">
    <property type="term" value="P:apoptotic process"/>
    <property type="evidence" value="ECO:0007669"/>
    <property type="project" value="UniProtKB-KW"/>
</dbReference>
<dbReference type="Pfam" id="PF00106">
    <property type="entry name" value="adh_short"/>
    <property type="match status" value="1"/>
</dbReference>
<dbReference type="InterPro" id="IPR001202">
    <property type="entry name" value="WW_dom"/>
</dbReference>
<comment type="similarity">
    <text evidence="3">Belongs to the short-chain dehydrogenases/reductases (SDR) family.</text>
</comment>
<dbReference type="FunFam" id="3.40.50.720:FF:000353">
    <property type="entry name" value="WW domain-containing oxidoreductase"/>
    <property type="match status" value="1"/>
</dbReference>
<keyword evidence="6" id="KW-0053">Apoptosis</keyword>
<keyword evidence="13" id="KW-1185">Reference proteome</keyword>
<dbReference type="PROSITE" id="PS01159">
    <property type="entry name" value="WW_DOMAIN_1"/>
    <property type="match status" value="1"/>
</dbReference>
<dbReference type="InterPro" id="IPR036291">
    <property type="entry name" value="NAD(P)-bd_dom_sf"/>
</dbReference>
<dbReference type="CDD" id="cd00201">
    <property type="entry name" value="WW"/>
    <property type="match status" value="2"/>
</dbReference>
<keyword evidence="8" id="KW-0560">Oxidoreductase</keyword>
<comment type="subcellular location">
    <subcellularLocation>
        <location evidence="2">Golgi apparatus</location>
    </subcellularLocation>
    <subcellularLocation>
        <location evidence="1">Lysosome</location>
    </subcellularLocation>
</comment>
<evidence type="ECO:0000256" key="5">
    <source>
        <dbReference type="ARBA" id="ARBA00022687"/>
    </source>
</evidence>
<evidence type="ECO:0000256" key="3">
    <source>
        <dbReference type="ARBA" id="ARBA00006484"/>
    </source>
</evidence>
<keyword evidence="5" id="KW-0879">Wnt signaling pathway</keyword>
<evidence type="ECO:0000313" key="12">
    <source>
        <dbReference type="EMBL" id="KAF7997607.1"/>
    </source>
</evidence>
<dbReference type="Gene3D" id="3.40.50.720">
    <property type="entry name" value="NAD(P)-binding Rossmann-like Domain"/>
    <property type="match status" value="1"/>
</dbReference>
<dbReference type="PRINTS" id="PR00081">
    <property type="entry name" value="GDHRDH"/>
</dbReference>
<keyword evidence="9" id="KW-0333">Golgi apparatus</keyword>
<dbReference type="SMART" id="SM00456">
    <property type="entry name" value="WW"/>
    <property type="match status" value="2"/>
</dbReference>